<protein>
    <submittedName>
        <fullName evidence="1">Uncharacterized protein</fullName>
    </submittedName>
</protein>
<gene>
    <name evidence="1" type="ORF">AB0I59_08895</name>
</gene>
<dbReference type="Proteomes" id="UP001551675">
    <property type="component" value="Unassembled WGS sequence"/>
</dbReference>
<reference evidence="1 2" key="1">
    <citation type="submission" date="2024-06" db="EMBL/GenBank/DDBJ databases">
        <title>The Natural Products Discovery Center: Release of the First 8490 Sequenced Strains for Exploring Actinobacteria Biosynthetic Diversity.</title>
        <authorList>
            <person name="Kalkreuter E."/>
            <person name="Kautsar S.A."/>
            <person name="Yang D."/>
            <person name="Bader C.D."/>
            <person name="Teijaro C.N."/>
            <person name="Fluegel L."/>
            <person name="Davis C.M."/>
            <person name="Simpson J.R."/>
            <person name="Lauterbach L."/>
            <person name="Steele A.D."/>
            <person name="Gui C."/>
            <person name="Meng S."/>
            <person name="Li G."/>
            <person name="Viehrig K."/>
            <person name="Ye F."/>
            <person name="Su P."/>
            <person name="Kiefer A.F."/>
            <person name="Nichols A."/>
            <person name="Cepeda A.J."/>
            <person name="Yan W."/>
            <person name="Fan B."/>
            <person name="Jiang Y."/>
            <person name="Adhikari A."/>
            <person name="Zheng C.-J."/>
            <person name="Schuster L."/>
            <person name="Cowan T.M."/>
            <person name="Smanski M.J."/>
            <person name="Chevrette M.G."/>
            <person name="De Carvalho L.P.S."/>
            <person name="Shen B."/>
        </authorList>
    </citation>
    <scope>NUCLEOTIDE SEQUENCE [LARGE SCALE GENOMIC DNA]</scope>
    <source>
        <strain evidence="1 2">NPDC050100</strain>
    </source>
</reference>
<name>A0ABV3GAX1_MICGL</name>
<dbReference type="RefSeq" id="WP_228644208.1">
    <property type="nucleotide sequence ID" value="NZ_JBFALK010000003.1"/>
</dbReference>
<accession>A0ABV3GAX1</accession>
<dbReference type="EMBL" id="JBFALK010000003">
    <property type="protein sequence ID" value="MEV0968738.1"/>
    <property type="molecule type" value="Genomic_DNA"/>
</dbReference>
<proteinExistence type="predicted"/>
<evidence type="ECO:0000313" key="2">
    <source>
        <dbReference type="Proteomes" id="UP001551675"/>
    </source>
</evidence>
<organism evidence="1 2">
    <name type="scientific">Microtetraspora glauca</name>
    <dbReference type="NCBI Taxonomy" id="1996"/>
    <lineage>
        <taxon>Bacteria</taxon>
        <taxon>Bacillati</taxon>
        <taxon>Actinomycetota</taxon>
        <taxon>Actinomycetes</taxon>
        <taxon>Streptosporangiales</taxon>
        <taxon>Streptosporangiaceae</taxon>
        <taxon>Microtetraspora</taxon>
    </lineage>
</organism>
<keyword evidence="2" id="KW-1185">Reference proteome</keyword>
<comment type="caution">
    <text evidence="1">The sequence shown here is derived from an EMBL/GenBank/DDBJ whole genome shotgun (WGS) entry which is preliminary data.</text>
</comment>
<evidence type="ECO:0000313" key="1">
    <source>
        <dbReference type="EMBL" id="MEV0968738.1"/>
    </source>
</evidence>
<sequence>MVRWEGWSGLNVNLGVFEMIATGGVDYVLLAQSLHGRSVGIPRAFTTF</sequence>